<dbReference type="Proteomes" id="UP001501757">
    <property type="component" value="Unassembled WGS sequence"/>
</dbReference>
<feature type="domain" description="Dihydroxy-acid/6-phosphogluconate dehydratase N-terminal" evidence="7">
    <location>
        <begin position="43"/>
        <end position="356"/>
    </location>
</feature>
<evidence type="ECO:0000313" key="10">
    <source>
        <dbReference type="Proteomes" id="UP001501757"/>
    </source>
</evidence>
<keyword evidence="5" id="KW-0456">Lyase</keyword>
<name>A0ABP3GHM9_9ALTE</name>
<keyword evidence="3" id="KW-0408">Iron</keyword>
<dbReference type="SUPFAM" id="SSF52016">
    <property type="entry name" value="LeuD/IlvD-like"/>
    <property type="match status" value="1"/>
</dbReference>
<dbReference type="InterPro" id="IPR020558">
    <property type="entry name" value="DiOHA_6PGluconate_deHydtase_CS"/>
</dbReference>
<evidence type="ECO:0000256" key="4">
    <source>
        <dbReference type="ARBA" id="ARBA00023014"/>
    </source>
</evidence>
<sequence>MKKDISLRSRAWFNDDSNPDMTALYLEKYLNYGLTIEELQGGKPIIGIAQTGSDLVPCNRAHIELAERLKAGIRDAGGIPIEFPVHPIQETGRRPTAALDRNLQCLSLIEVLHGYPIDAVVLTTGCDKTTPALLMGAASVNIPAIAYSVGPMLNGRYKGQCVGSGTIIWDARKRLAKGDIDYNEFIAEVASSAPSTGHCNTMGTALTMNCLAEALGMMLPGCASIPAPYRERAQMAYHTGKRIVEMVWEDLTPEKILTREAFENAIRVCSALGGSTNAPIHINAIAAHAGVDIKIQDWQAVGQHIPQLVNCQPVGKYLSEDFHNAGGLPAVIGQLLQANLLNAQALTVTGKSISENCQGAPLYNTDVIYQVDSPLKQQAGLMVLSGNLFDSAIMKVSAIDADFRQRYLSDPARPNCFTARAIVFNGPEEYHSQIDNPELDIDENCILVMRFTGPKGYPGSAEVVNMQPPKALLERGISSLPTMGDGRQSGTSGSPSILNASPEAADGGGLALLKSGDLVTVDLNQGSVNVQISSEELAQRRAELDLQSQYPANQTWWQEIYRAKVSNLDEGAVFVDMLKYRRLRDKLPRHSH</sequence>
<evidence type="ECO:0000256" key="3">
    <source>
        <dbReference type="ARBA" id="ARBA00023004"/>
    </source>
</evidence>
<dbReference type="EMBL" id="BAAAEI010000005">
    <property type="protein sequence ID" value="GAA0344083.1"/>
    <property type="molecule type" value="Genomic_DNA"/>
</dbReference>
<comment type="similarity">
    <text evidence="1">Belongs to the IlvD/Edd family.</text>
</comment>
<organism evidence="9 10">
    <name type="scientific">Bowmanella denitrificans</name>
    <dbReference type="NCBI Taxonomy" id="366582"/>
    <lineage>
        <taxon>Bacteria</taxon>
        <taxon>Pseudomonadati</taxon>
        <taxon>Pseudomonadota</taxon>
        <taxon>Gammaproteobacteria</taxon>
        <taxon>Alteromonadales</taxon>
        <taxon>Alteromonadaceae</taxon>
        <taxon>Bowmanella</taxon>
    </lineage>
</organism>
<dbReference type="InterPro" id="IPR000581">
    <property type="entry name" value="ILV_EDD_N"/>
</dbReference>
<dbReference type="NCBIfam" id="NF009560">
    <property type="entry name" value="PRK13017.1"/>
    <property type="match status" value="1"/>
</dbReference>
<evidence type="ECO:0000313" key="9">
    <source>
        <dbReference type="EMBL" id="GAA0344083.1"/>
    </source>
</evidence>
<reference evidence="10" key="1">
    <citation type="journal article" date="2019" name="Int. J. Syst. Evol. Microbiol.">
        <title>The Global Catalogue of Microorganisms (GCM) 10K type strain sequencing project: providing services to taxonomists for standard genome sequencing and annotation.</title>
        <authorList>
            <consortium name="The Broad Institute Genomics Platform"/>
            <consortium name="The Broad Institute Genome Sequencing Center for Infectious Disease"/>
            <person name="Wu L."/>
            <person name="Ma J."/>
        </authorList>
    </citation>
    <scope>NUCLEOTIDE SEQUENCE [LARGE SCALE GENOMIC DNA]</scope>
    <source>
        <strain evidence="10">JCM 13378</strain>
    </source>
</reference>
<dbReference type="Gene3D" id="3.50.30.80">
    <property type="entry name" value="IlvD/EDD C-terminal domain-like"/>
    <property type="match status" value="1"/>
</dbReference>
<dbReference type="PANTHER" id="PTHR43183">
    <property type="entry name" value="HYPOTHETICAL DIHYDROXYACID DEHYDRATASE (EUROFUNG)-RELATED"/>
    <property type="match status" value="1"/>
</dbReference>
<evidence type="ECO:0000256" key="2">
    <source>
        <dbReference type="ARBA" id="ARBA00022723"/>
    </source>
</evidence>
<evidence type="ECO:0000259" key="8">
    <source>
        <dbReference type="Pfam" id="PF24877"/>
    </source>
</evidence>
<gene>
    <name evidence="9" type="ORF">GCM10009092_05760</name>
</gene>
<dbReference type="InterPro" id="IPR056740">
    <property type="entry name" value="ILV_EDD_C"/>
</dbReference>
<keyword evidence="4" id="KW-0411">Iron-sulfur</keyword>
<keyword evidence="10" id="KW-1185">Reference proteome</keyword>
<comment type="caution">
    <text evidence="9">The sequence shown here is derived from an EMBL/GenBank/DDBJ whole genome shotgun (WGS) entry which is preliminary data.</text>
</comment>
<dbReference type="Pfam" id="PF00920">
    <property type="entry name" value="ILVD_EDD_N"/>
    <property type="match status" value="1"/>
</dbReference>
<dbReference type="SUPFAM" id="SSF143975">
    <property type="entry name" value="IlvD/EDD N-terminal domain-like"/>
    <property type="match status" value="1"/>
</dbReference>
<keyword evidence="2" id="KW-0479">Metal-binding</keyword>
<dbReference type="RefSeq" id="WP_343841552.1">
    <property type="nucleotide sequence ID" value="NZ_BAAAEI010000005.1"/>
</dbReference>
<evidence type="ECO:0000259" key="7">
    <source>
        <dbReference type="Pfam" id="PF00920"/>
    </source>
</evidence>
<dbReference type="PANTHER" id="PTHR43183:SF1">
    <property type="entry name" value="HYPOTHETICAL DIHYDROXY-ACID DEHYDRATASE (EUROFUNG)-RELATED"/>
    <property type="match status" value="1"/>
</dbReference>
<proteinExistence type="inferred from homology"/>
<protein>
    <submittedName>
        <fullName evidence="9">IlvD/Edd family dehydratase</fullName>
    </submittedName>
</protein>
<dbReference type="PROSITE" id="PS00886">
    <property type="entry name" value="ILVD_EDD_1"/>
    <property type="match status" value="1"/>
</dbReference>
<evidence type="ECO:0000256" key="5">
    <source>
        <dbReference type="ARBA" id="ARBA00023239"/>
    </source>
</evidence>
<feature type="region of interest" description="Disordered" evidence="6">
    <location>
        <begin position="481"/>
        <end position="501"/>
    </location>
</feature>
<dbReference type="InterPro" id="IPR037237">
    <property type="entry name" value="IlvD/EDD_N"/>
</dbReference>
<evidence type="ECO:0000256" key="6">
    <source>
        <dbReference type="SAM" id="MobiDB-lite"/>
    </source>
</evidence>
<dbReference type="Pfam" id="PF24877">
    <property type="entry name" value="ILV_EDD_C"/>
    <property type="match status" value="1"/>
</dbReference>
<accession>A0ABP3GHM9</accession>
<dbReference type="InterPro" id="IPR052352">
    <property type="entry name" value="Sugar_Degrad_Dehydratases"/>
</dbReference>
<dbReference type="InterPro" id="IPR042096">
    <property type="entry name" value="Dihydro-acid_dehy_C"/>
</dbReference>
<dbReference type="NCBIfam" id="NF004784">
    <property type="entry name" value="PRK06131.1"/>
    <property type="match status" value="1"/>
</dbReference>
<feature type="domain" description="Dihydroxy-acid/6-phosphogluconate dehydratase C-terminal" evidence="8">
    <location>
        <begin position="366"/>
        <end position="572"/>
    </location>
</feature>
<evidence type="ECO:0000256" key="1">
    <source>
        <dbReference type="ARBA" id="ARBA00006486"/>
    </source>
</evidence>
<feature type="compositionally biased region" description="Polar residues" evidence="6">
    <location>
        <begin position="488"/>
        <end position="499"/>
    </location>
</feature>